<comment type="caution">
    <text evidence="1">The sequence shown here is derived from an EMBL/GenBank/DDBJ whole genome shotgun (WGS) entry which is preliminary data.</text>
</comment>
<sequence>MGLEFKSILEWHHLQTNHPKRGENLQNIHNPFGKNGFLSRNNNIIMGREIDEEVEENEIQEN</sequence>
<dbReference type="Proteomes" id="UP000266861">
    <property type="component" value="Unassembled WGS sequence"/>
</dbReference>
<dbReference type="EMBL" id="PQFF01000049">
    <property type="protein sequence ID" value="RHZ86290.1"/>
    <property type="molecule type" value="Genomic_DNA"/>
</dbReference>
<dbReference type="AlphaFoldDB" id="A0A397JP87"/>
<evidence type="ECO:0000313" key="1">
    <source>
        <dbReference type="EMBL" id="RHZ86290.1"/>
    </source>
</evidence>
<evidence type="ECO:0000313" key="2">
    <source>
        <dbReference type="Proteomes" id="UP000266861"/>
    </source>
</evidence>
<protein>
    <submittedName>
        <fullName evidence="1">Uncharacterized protein</fullName>
    </submittedName>
</protein>
<organism evidence="1 2">
    <name type="scientific">Diversispora epigaea</name>
    <dbReference type="NCBI Taxonomy" id="1348612"/>
    <lineage>
        <taxon>Eukaryota</taxon>
        <taxon>Fungi</taxon>
        <taxon>Fungi incertae sedis</taxon>
        <taxon>Mucoromycota</taxon>
        <taxon>Glomeromycotina</taxon>
        <taxon>Glomeromycetes</taxon>
        <taxon>Diversisporales</taxon>
        <taxon>Diversisporaceae</taxon>
        <taxon>Diversispora</taxon>
    </lineage>
</organism>
<gene>
    <name evidence="1" type="ORF">Glove_52g105</name>
</gene>
<keyword evidence="2" id="KW-1185">Reference proteome</keyword>
<name>A0A397JP87_9GLOM</name>
<accession>A0A397JP87</accession>
<reference evidence="1 2" key="1">
    <citation type="submission" date="2018-08" db="EMBL/GenBank/DDBJ databases">
        <title>Genome and evolution of the arbuscular mycorrhizal fungus Diversispora epigaea (formerly Glomus versiforme) and its bacterial endosymbionts.</title>
        <authorList>
            <person name="Sun X."/>
            <person name="Fei Z."/>
            <person name="Harrison M."/>
        </authorList>
    </citation>
    <scope>NUCLEOTIDE SEQUENCE [LARGE SCALE GENOMIC DNA]</scope>
    <source>
        <strain evidence="1 2">IT104</strain>
    </source>
</reference>
<proteinExistence type="predicted"/>